<evidence type="ECO:0000313" key="3">
    <source>
        <dbReference type="Proteomes" id="UP000011728"/>
    </source>
</evidence>
<organism evidence="2 3">
    <name type="scientific">Clostridium saccharoperbutylacetonicum N1-4(HMT)</name>
    <dbReference type="NCBI Taxonomy" id="931276"/>
    <lineage>
        <taxon>Bacteria</taxon>
        <taxon>Bacillati</taxon>
        <taxon>Bacillota</taxon>
        <taxon>Clostridia</taxon>
        <taxon>Eubacteriales</taxon>
        <taxon>Clostridiaceae</taxon>
        <taxon>Clostridium</taxon>
    </lineage>
</organism>
<sequence>MTKIIEKPWGSEEIIEINEIYMFKKLLMKKGHRCSLQYHEHKKETIYVLSGELRILYGEDRDNLESKIYMKGESITIEPMMVHRMEAVSDSEYFEASTPEIDDVIRLSDDYERSK</sequence>
<dbReference type="GO" id="GO:0016779">
    <property type="term" value="F:nucleotidyltransferase activity"/>
    <property type="evidence" value="ECO:0007669"/>
    <property type="project" value="InterPro"/>
</dbReference>
<feature type="domain" description="Mannose-6-phosphate isomerase type II C-terminal" evidence="1">
    <location>
        <begin position="5"/>
        <end position="88"/>
    </location>
</feature>
<dbReference type="EMBL" id="CP004121">
    <property type="protein sequence ID" value="AGF58299.1"/>
    <property type="molecule type" value="Genomic_DNA"/>
</dbReference>
<dbReference type="GO" id="GO:0016853">
    <property type="term" value="F:isomerase activity"/>
    <property type="evidence" value="ECO:0007669"/>
    <property type="project" value="UniProtKB-KW"/>
</dbReference>
<dbReference type="Pfam" id="PF01050">
    <property type="entry name" value="MannoseP_isomer"/>
    <property type="match status" value="1"/>
</dbReference>
<dbReference type="InterPro" id="IPR014710">
    <property type="entry name" value="RmlC-like_jellyroll"/>
</dbReference>
<proteinExistence type="predicted"/>
<dbReference type="Gene3D" id="2.60.120.10">
    <property type="entry name" value="Jelly Rolls"/>
    <property type="match status" value="1"/>
</dbReference>
<dbReference type="InterPro" id="IPR001538">
    <property type="entry name" value="Man6P_isomerase-2_C"/>
</dbReference>
<dbReference type="AlphaFoldDB" id="M1MK69"/>
<accession>M1MK69</accession>
<dbReference type="InterPro" id="IPR011051">
    <property type="entry name" value="RmlC_Cupin_sf"/>
</dbReference>
<dbReference type="GO" id="GO:0005976">
    <property type="term" value="P:polysaccharide metabolic process"/>
    <property type="evidence" value="ECO:0007669"/>
    <property type="project" value="InterPro"/>
</dbReference>
<dbReference type="HOGENOM" id="CLU_035527_4_2_9"/>
<keyword evidence="2" id="KW-0413">Isomerase</keyword>
<evidence type="ECO:0000313" key="2">
    <source>
        <dbReference type="EMBL" id="AGF58299.1"/>
    </source>
</evidence>
<dbReference type="eggNOG" id="COG0662">
    <property type="taxonomic scope" value="Bacteria"/>
</dbReference>
<keyword evidence="3" id="KW-1185">Reference proteome</keyword>
<name>M1MK69_9CLOT</name>
<protein>
    <submittedName>
        <fullName evidence="2">Mannose-6-phosphate isomerase</fullName>
    </submittedName>
</protein>
<evidence type="ECO:0000259" key="1">
    <source>
        <dbReference type="Pfam" id="PF01050"/>
    </source>
</evidence>
<dbReference type="SUPFAM" id="SSF51182">
    <property type="entry name" value="RmlC-like cupins"/>
    <property type="match status" value="1"/>
</dbReference>
<dbReference type="Proteomes" id="UP000011728">
    <property type="component" value="Chromosome"/>
</dbReference>
<dbReference type="OrthoDB" id="2080697at2"/>
<dbReference type="RefSeq" id="WP_015394610.1">
    <property type="nucleotide sequence ID" value="NC_020291.1"/>
</dbReference>
<dbReference type="KEGG" id="csr:Cspa_c45460"/>
<gene>
    <name evidence="2" type="ORF">Cspa_c45460</name>
</gene>
<dbReference type="PATRIC" id="fig|931276.5.peg.4582"/>
<reference evidence="2 3" key="1">
    <citation type="submission" date="2013-02" db="EMBL/GenBank/DDBJ databases">
        <title>Genome sequence of Clostridium saccharoperbutylacetonicum N1-4(HMT).</title>
        <authorList>
            <person name="Poehlein A."/>
            <person name="Daniel R."/>
        </authorList>
    </citation>
    <scope>NUCLEOTIDE SEQUENCE [LARGE SCALE GENOMIC DNA]</scope>
    <source>
        <strain evidence="3">N1-4(HMT)</strain>
    </source>
</reference>